<evidence type="ECO:0000259" key="9">
    <source>
        <dbReference type="PROSITE" id="PS51294"/>
    </source>
</evidence>
<organism evidence="10 11">
    <name type="scientific">Papaver somniferum</name>
    <name type="common">Opium poppy</name>
    <dbReference type="NCBI Taxonomy" id="3469"/>
    <lineage>
        <taxon>Eukaryota</taxon>
        <taxon>Viridiplantae</taxon>
        <taxon>Streptophyta</taxon>
        <taxon>Embryophyta</taxon>
        <taxon>Tracheophyta</taxon>
        <taxon>Spermatophyta</taxon>
        <taxon>Magnoliopsida</taxon>
        <taxon>Ranunculales</taxon>
        <taxon>Papaveraceae</taxon>
        <taxon>Papaveroideae</taxon>
        <taxon>Papaver</taxon>
    </lineage>
</organism>
<dbReference type="Pfam" id="PF13921">
    <property type="entry name" value="Myb_DNA-bind_6"/>
    <property type="match status" value="1"/>
</dbReference>
<comment type="subcellular location">
    <subcellularLocation>
        <location evidence="1">Nucleus</location>
    </subcellularLocation>
</comment>
<evidence type="ECO:0000256" key="6">
    <source>
        <dbReference type="ARBA" id="ARBA00023242"/>
    </source>
</evidence>
<feature type="domain" description="Myb-like" evidence="8">
    <location>
        <begin position="35"/>
        <end position="82"/>
    </location>
</feature>
<feature type="compositionally biased region" description="Basic and acidic residues" evidence="7">
    <location>
        <begin position="548"/>
        <end position="559"/>
    </location>
</feature>
<dbReference type="InterPro" id="IPR050560">
    <property type="entry name" value="MYB_TF"/>
</dbReference>
<dbReference type="OrthoDB" id="2143914at2759"/>
<dbReference type="CDD" id="cd00167">
    <property type="entry name" value="SANT"/>
    <property type="match status" value="3"/>
</dbReference>
<dbReference type="InterPro" id="IPR001005">
    <property type="entry name" value="SANT/Myb"/>
</dbReference>
<name>A0A4Y7JJ63_PAPSO</name>
<evidence type="ECO:0000256" key="1">
    <source>
        <dbReference type="ARBA" id="ARBA00004123"/>
    </source>
</evidence>
<protein>
    <submittedName>
        <fullName evidence="10">Uncharacterized protein</fullName>
    </submittedName>
</protein>
<dbReference type="InterPro" id="IPR009057">
    <property type="entry name" value="Homeodomain-like_sf"/>
</dbReference>
<dbReference type="Proteomes" id="UP000316621">
    <property type="component" value="Chromosome 5"/>
</dbReference>
<evidence type="ECO:0000256" key="5">
    <source>
        <dbReference type="ARBA" id="ARBA00023163"/>
    </source>
</evidence>
<keyword evidence="6" id="KW-0539">Nucleus</keyword>
<dbReference type="GO" id="GO:0000978">
    <property type="term" value="F:RNA polymerase II cis-regulatory region sequence-specific DNA binding"/>
    <property type="evidence" value="ECO:0007669"/>
    <property type="project" value="TreeGrafter"/>
</dbReference>
<evidence type="ECO:0000256" key="7">
    <source>
        <dbReference type="SAM" id="MobiDB-lite"/>
    </source>
</evidence>
<dbReference type="FunFam" id="1.10.10.60:FF:000016">
    <property type="entry name" value="Transcriptional activator Myb isoform A"/>
    <property type="match status" value="1"/>
</dbReference>
<feature type="domain" description="HTH myb-type" evidence="9">
    <location>
        <begin position="139"/>
        <end position="189"/>
    </location>
</feature>
<keyword evidence="11" id="KW-1185">Reference proteome</keyword>
<keyword evidence="3" id="KW-0805">Transcription regulation</keyword>
<dbReference type="Gramene" id="RZC60052">
    <property type="protein sequence ID" value="RZC60052"/>
    <property type="gene ID" value="C5167_021811"/>
</dbReference>
<sequence length="593" mass="65641">MAEAEIETPYCSENKESNMSEEEEAKRRIGPVRCRKGGWTAEEDDYLRKSVEAYKGQNWKIIASGLPDKTAVQCLNRWKKVLNPNVNKGTWTPEEDRKLIELVSVYGPIKWSVVEKSMPGRMGKQCRERWFNYLDPTIKKDAWTEYEKLAIVKAQQIYGNQWVEIAKLLPGRTENAIKSLWKCSLKNKLDFYLSAEQLPPDLKTGEDKGLNASAESCLGNENSIRNLCNAPLQKNLDIHLSTERLPSFGSVLTTGEDNAILDSDLSTEQSPSVGSVLNMRGDYAKKTKSSVVGNSAVCNDKGFSAASRSCLGNGDTVKNPWNNSLMENFGFHLSTGQLLPADTILKTEDYALQISISPVAGKMNGRNNEGFYAGTQCSLGDEDFYNVDENHMDLVEPSTPEFLDTEDPTGVLATDSSNSLGRGCRQLASEHGFGRLNSKSNLVKYRSIADIERSIAGTPSPISVPVTGSFNQETSDLTSDSSPTICVPPACINSLVSQRVKSVLKDAAQNFSNLPSILSKRKRQATGTPNKNEHIKQVQDEESSLSLELEKADNSKEKPASMVVNLENENTSCHENSTIRLFYTRKAYGLRQN</sequence>
<dbReference type="GO" id="GO:0005634">
    <property type="term" value="C:nucleus"/>
    <property type="evidence" value="ECO:0007669"/>
    <property type="project" value="UniProtKB-SubCell"/>
</dbReference>
<dbReference type="Gene3D" id="1.10.10.60">
    <property type="entry name" value="Homeodomain-like"/>
    <property type="match status" value="3"/>
</dbReference>
<dbReference type="InterPro" id="IPR017930">
    <property type="entry name" value="Myb_dom"/>
</dbReference>
<evidence type="ECO:0000313" key="10">
    <source>
        <dbReference type="EMBL" id="RZC60052.1"/>
    </source>
</evidence>
<evidence type="ECO:0000259" key="8">
    <source>
        <dbReference type="PROSITE" id="PS50090"/>
    </source>
</evidence>
<dbReference type="PROSITE" id="PS51294">
    <property type="entry name" value="HTH_MYB"/>
    <property type="match status" value="3"/>
</dbReference>
<evidence type="ECO:0000256" key="2">
    <source>
        <dbReference type="ARBA" id="ARBA00022737"/>
    </source>
</evidence>
<keyword evidence="5" id="KW-0804">Transcription</keyword>
<feature type="domain" description="HTH myb-type" evidence="9">
    <location>
        <begin position="83"/>
        <end position="138"/>
    </location>
</feature>
<keyword evidence="2" id="KW-0677">Repeat</keyword>
<feature type="domain" description="Myb-like" evidence="8">
    <location>
        <begin position="83"/>
        <end position="134"/>
    </location>
</feature>
<evidence type="ECO:0000256" key="3">
    <source>
        <dbReference type="ARBA" id="ARBA00023015"/>
    </source>
</evidence>
<keyword evidence="4" id="KW-0238">DNA-binding</keyword>
<feature type="region of interest" description="Disordered" evidence="7">
    <location>
        <begin position="1"/>
        <end position="25"/>
    </location>
</feature>
<gene>
    <name evidence="10" type="ORF">C5167_021811</name>
</gene>
<dbReference type="PANTHER" id="PTHR45614">
    <property type="entry name" value="MYB PROTEIN-RELATED"/>
    <property type="match status" value="1"/>
</dbReference>
<accession>A0A4Y7JJ63</accession>
<feature type="domain" description="Myb-like" evidence="8">
    <location>
        <begin position="135"/>
        <end position="185"/>
    </location>
</feature>
<evidence type="ECO:0000313" key="11">
    <source>
        <dbReference type="Proteomes" id="UP000316621"/>
    </source>
</evidence>
<evidence type="ECO:0000256" key="4">
    <source>
        <dbReference type="ARBA" id="ARBA00023125"/>
    </source>
</evidence>
<dbReference type="GO" id="GO:0000981">
    <property type="term" value="F:DNA-binding transcription factor activity, RNA polymerase II-specific"/>
    <property type="evidence" value="ECO:0007669"/>
    <property type="project" value="TreeGrafter"/>
</dbReference>
<dbReference type="PROSITE" id="PS50090">
    <property type="entry name" value="MYB_LIKE"/>
    <property type="match status" value="3"/>
</dbReference>
<dbReference type="SUPFAM" id="SSF46689">
    <property type="entry name" value="Homeodomain-like"/>
    <property type="match status" value="2"/>
</dbReference>
<dbReference type="EMBL" id="CM010719">
    <property type="protein sequence ID" value="RZC60052.1"/>
    <property type="molecule type" value="Genomic_DNA"/>
</dbReference>
<dbReference type="Pfam" id="PF00249">
    <property type="entry name" value="Myb_DNA-binding"/>
    <property type="match status" value="1"/>
</dbReference>
<dbReference type="AlphaFoldDB" id="A0A4Y7JJ63"/>
<proteinExistence type="predicted"/>
<reference evidence="10 11" key="1">
    <citation type="journal article" date="2018" name="Science">
        <title>The opium poppy genome and morphinan production.</title>
        <authorList>
            <person name="Guo L."/>
            <person name="Winzer T."/>
            <person name="Yang X."/>
            <person name="Li Y."/>
            <person name="Ning Z."/>
            <person name="He Z."/>
            <person name="Teodor R."/>
            <person name="Lu Y."/>
            <person name="Bowser T.A."/>
            <person name="Graham I.A."/>
            <person name="Ye K."/>
        </authorList>
    </citation>
    <scope>NUCLEOTIDE SEQUENCE [LARGE SCALE GENOMIC DNA]</scope>
    <source>
        <strain evidence="11">cv. HN1</strain>
        <tissue evidence="10">Leaves</tissue>
    </source>
</reference>
<feature type="region of interest" description="Disordered" evidence="7">
    <location>
        <begin position="520"/>
        <end position="559"/>
    </location>
</feature>
<dbReference type="PANTHER" id="PTHR45614:SF232">
    <property type="entry name" value="TRANSCRIPTION FACTOR MYB3R-2"/>
    <property type="match status" value="1"/>
</dbReference>
<dbReference type="SMART" id="SM00717">
    <property type="entry name" value="SANT"/>
    <property type="match status" value="3"/>
</dbReference>
<feature type="domain" description="HTH myb-type" evidence="9">
    <location>
        <begin position="33"/>
        <end position="82"/>
    </location>
</feature>
<dbReference type="FunFam" id="1.10.10.60:FF:000010">
    <property type="entry name" value="Transcriptional activator Myb isoform A"/>
    <property type="match status" value="1"/>
</dbReference>